<dbReference type="SUPFAM" id="SSF56601">
    <property type="entry name" value="beta-lactamase/transpeptidase-like"/>
    <property type="match status" value="1"/>
</dbReference>
<dbReference type="OrthoDB" id="9793489at2"/>
<keyword evidence="1" id="KW-1133">Transmembrane helix</keyword>
<reference evidence="3 4" key="1">
    <citation type="submission" date="2016-08" db="EMBL/GenBank/DDBJ databases">
        <authorList>
            <person name="Seilhamer J.J."/>
        </authorList>
    </citation>
    <scope>NUCLEOTIDE SEQUENCE [LARGE SCALE GENOMIC DNA]</scope>
    <source>
        <strain evidence="3 4">DX4</strain>
    </source>
</reference>
<dbReference type="EMBL" id="CP017141">
    <property type="protein sequence ID" value="AOM79986.1"/>
    <property type="molecule type" value="Genomic_DNA"/>
</dbReference>
<protein>
    <recommendedName>
        <fullName evidence="2">Beta-lactamase-related domain-containing protein</fullName>
    </recommendedName>
</protein>
<dbReference type="InterPro" id="IPR012338">
    <property type="entry name" value="Beta-lactam/transpept-like"/>
</dbReference>
<name>A0A1D7QMV1_9SPHI</name>
<organism evidence="3 4">
    <name type="scientific">Pedobacter steynii</name>
    <dbReference type="NCBI Taxonomy" id="430522"/>
    <lineage>
        <taxon>Bacteria</taxon>
        <taxon>Pseudomonadati</taxon>
        <taxon>Bacteroidota</taxon>
        <taxon>Sphingobacteriia</taxon>
        <taxon>Sphingobacteriales</taxon>
        <taxon>Sphingobacteriaceae</taxon>
        <taxon>Pedobacter</taxon>
    </lineage>
</organism>
<keyword evidence="1" id="KW-0472">Membrane</keyword>
<dbReference type="Proteomes" id="UP000094313">
    <property type="component" value="Chromosome"/>
</dbReference>
<feature type="domain" description="Beta-lactamase-related" evidence="2">
    <location>
        <begin position="35"/>
        <end position="356"/>
    </location>
</feature>
<dbReference type="RefSeq" id="WP_069381648.1">
    <property type="nucleotide sequence ID" value="NZ_CP017141.1"/>
</dbReference>
<gene>
    <name evidence="3" type="ORF">BFS30_24190</name>
</gene>
<feature type="transmembrane region" description="Helical" evidence="1">
    <location>
        <begin position="478"/>
        <end position="499"/>
    </location>
</feature>
<proteinExistence type="predicted"/>
<dbReference type="InterPro" id="IPR050491">
    <property type="entry name" value="AmpC-like"/>
</dbReference>
<feature type="transmembrane region" description="Helical" evidence="1">
    <location>
        <begin position="519"/>
        <end position="542"/>
    </location>
</feature>
<evidence type="ECO:0000256" key="1">
    <source>
        <dbReference type="SAM" id="Phobius"/>
    </source>
</evidence>
<keyword evidence="4" id="KW-1185">Reference proteome</keyword>
<evidence type="ECO:0000259" key="2">
    <source>
        <dbReference type="Pfam" id="PF00144"/>
    </source>
</evidence>
<keyword evidence="1" id="KW-0812">Transmembrane</keyword>
<dbReference type="PANTHER" id="PTHR46825:SF9">
    <property type="entry name" value="BETA-LACTAMASE-RELATED DOMAIN-CONTAINING PROTEIN"/>
    <property type="match status" value="1"/>
</dbReference>
<accession>A0A1D7QMV1</accession>
<sequence length="609" mass="68379">MVRIATLSFLFLLISLSTIAQDSKLLLRGKMMTALAEEKLTGAVWSTVDSGGHISADAYGIKSYESKRLLAFSDRVQVGSVTKTLLATGILRLVTIHKINLDSPVEKILPGIHFENPWASTNPVTVRHLLNHTSGLEDLRLWQMFSKKVSPNTPLSETFSRDPSVLRIYNQPGSVFSYSNMGYTMLAMVIEAVTRQRYEDYLDNYLLQPLGMTRSTFNFITQLGKNGDKDLAMGHLDQMQRQEAVPMYLRPAGQFTTTAYDMGIFIRFLLSDGRLHRFPFIREDLLKAMGSPAASNAIEHGLQSGYSLGLMKRDHNQVTGLAHAGNTIGYHAMLYLFPEEKKGFFVAHNMDSETADYEVFNKILIQSLALQKKPASSPTVPAMPADMSNWKGNYIPVRNKFKAFAYLDLLTGFLTLLPQKNELVLSQFQKNDKLLFPTGHHLFKSSDKLQSSIVFYSDKQGNPLFTTGFKTYKKINSIYLWTIWMSFILGVLGFLYLFFGGWIQIFKQGTTFLKQARVVPFLSILCLLLPLPFFLTQSFVALGDVTPASILTAIVTALLPIALLIGIGAHFKNKDRYKASGIDLLALLFALQFVVVLAFWQLIPLLLWV</sequence>
<evidence type="ECO:0000313" key="3">
    <source>
        <dbReference type="EMBL" id="AOM79986.1"/>
    </source>
</evidence>
<dbReference type="KEGG" id="psty:BFS30_24190"/>
<feature type="transmembrane region" description="Helical" evidence="1">
    <location>
        <begin position="581"/>
        <end position="603"/>
    </location>
</feature>
<dbReference type="InterPro" id="IPR001466">
    <property type="entry name" value="Beta-lactam-related"/>
</dbReference>
<feature type="transmembrane region" description="Helical" evidence="1">
    <location>
        <begin position="548"/>
        <end position="569"/>
    </location>
</feature>
<dbReference type="AlphaFoldDB" id="A0A1D7QMV1"/>
<dbReference type="PANTHER" id="PTHR46825">
    <property type="entry name" value="D-ALANYL-D-ALANINE-CARBOXYPEPTIDASE/ENDOPEPTIDASE AMPH"/>
    <property type="match status" value="1"/>
</dbReference>
<dbReference type="Gene3D" id="3.40.710.10">
    <property type="entry name" value="DD-peptidase/beta-lactamase superfamily"/>
    <property type="match status" value="1"/>
</dbReference>
<evidence type="ECO:0000313" key="4">
    <source>
        <dbReference type="Proteomes" id="UP000094313"/>
    </source>
</evidence>
<dbReference type="Pfam" id="PF00144">
    <property type="entry name" value="Beta-lactamase"/>
    <property type="match status" value="1"/>
</dbReference>